<dbReference type="OMA" id="LANSKWF"/>
<dbReference type="GO" id="GO:0003824">
    <property type="term" value="F:catalytic activity"/>
    <property type="evidence" value="ECO:0007669"/>
    <property type="project" value="InterPro"/>
</dbReference>
<evidence type="ECO:0000259" key="2">
    <source>
        <dbReference type="Pfam" id="PF14111"/>
    </source>
</evidence>
<dbReference type="Proteomes" id="UP000596661">
    <property type="component" value="Chromosome 7"/>
</dbReference>
<dbReference type="Gramene" id="evm.model.07.1239">
    <property type="protein sequence ID" value="cds.evm.model.07.1239"/>
    <property type="gene ID" value="evm.TU.07.1239"/>
</dbReference>
<dbReference type="Pfam" id="PF14111">
    <property type="entry name" value="DUF4283"/>
    <property type="match status" value="1"/>
</dbReference>
<dbReference type="InterPro" id="IPR025558">
    <property type="entry name" value="DUF4283"/>
</dbReference>
<keyword evidence="4" id="KW-1185">Reference proteome</keyword>
<sequence>MDDIEEEVSYWNSAIVCYVLGANPPLEVLEGFARRIWNEKVDKVGLISYGIFLIRFTTSEDRDSVLNGGYTFFNKRPVIMKAWHPDLNFRKEDIRKVPIWIQLENLDLKYWGQNTLFKLVGEIGEPILVDEVTKHRQKLTFPRVLVEVSMTQELMEKIKFEDEHGFIASVGVKYEWKPTLCTHCKGLGHNAEACRKKSGVQTQQQWVMKMKKVEEKNQLVADSDGFKPNTQKRMGLGFKSKVQEWIRKEEGEYLLSKMDRILAWNVRGANNQQKQNLSKQLIHSQSVGLVGLLETRVKAAKLGALYSNVFNGWCFTSNIAWHKGGRMVIAWNPNTFSINILKCTSQLIHLQVSTSDGKIFLVTFVYAFNDEEGRKILWTDLEGLNTQEAWVVLGDFNDILNQEERVGDRVKDQQSHLFKDCVNYCQLEDIRSSGKFFTWCNKQQGRDRIYSKIDRILANSKWFDLFPGAEAIFMNEGMFDHSPALLTFHQLSQMGKKPFRYFRMWSSHPNYAQQVNRVWKQVVHGTLMYQIVAKLKALKPVLKQINREGFSDLQVASIQAQEVLNECQNKLTMEPLNQQVQIAEAEARNKFIQAHKKYQSFLHQKAKINWVKEGDDNTAIFHASIKARNNKNRILSILDSQGNRVNEPSRISEIFSDYYKHLLGTSMPNRRRVIAGVMENGPTVSNQQRESLLQPITDEEIKKAMFDILGAKAPDPDGYSSYFF</sequence>
<feature type="domain" description="DUF4283" evidence="2">
    <location>
        <begin position="11"/>
        <end position="89"/>
    </location>
</feature>
<protein>
    <recommendedName>
        <fullName evidence="5">DUF4283 domain-containing protein</fullName>
    </recommendedName>
</protein>
<dbReference type="Pfam" id="PF03372">
    <property type="entry name" value="Exo_endo_phos"/>
    <property type="match status" value="1"/>
</dbReference>
<dbReference type="InterPro" id="IPR005135">
    <property type="entry name" value="Endo/exonuclease/phosphatase"/>
</dbReference>
<dbReference type="EMBL" id="UZAU01000658">
    <property type="status" value="NOT_ANNOTATED_CDS"/>
    <property type="molecule type" value="Genomic_DNA"/>
</dbReference>
<evidence type="ECO:0008006" key="5">
    <source>
        <dbReference type="Google" id="ProtNLM"/>
    </source>
</evidence>
<proteinExistence type="predicted"/>
<dbReference type="InterPro" id="IPR036691">
    <property type="entry name" value="Endo/exonu/phosph_ase_sf"/>
</dbReference>
<dbReference type="SUPFAM" id="SSF56219">
    <property type="entry name" value="DNase I-like"/>
    <property type="match status" value="1"/>
</dbReference>
<evidence type="ECO:0000313" key="4">
    <source>
        <dbReference type="Proteomes" id="UP000596661"/>
    </source>
</evidence>
<feature type="domain" description="Endonuclease/exonuclease/phosphatase" evidence="1">
    <location>
        <begin position="263"/>
        <end position="464"/>
    </location>
</feature>
<organism evidence="3 4">
    <name type="scientific">Cannabis sativa</name>
    <name type="common">Hemp</name>
    <name type="synonym">Marijuana</name>
    <dbReference type="NCBI Taxonomy" id="3483"/>
    <lineage>
        <taxon>Eukaryota</taxon>
        <taxon>Viridiplantae</taxon>
        <taxon>Streptophyta</taxon>
        <taxon>Embryophyta</taxon>
        <taxon>Tracheophyta</taxon>
        <taxon>Spermatophyta</taxon>
        <taxon>Magnoliopsida</taxon>
        <taxon>eudicotyledons</taxon>
        <taxon>Gunneridae</taxon>
        <taxon>Pentapetalae</taxon>
        <taxon>rosids</taxon>
        <taxon>fabids</taxon>
        <taxon>Rosales</taxon>
        <taxon>Cannabaceae</taxon>
        <taxon>Cannabis</taxon>
    </lineage>
</organism>
<dbReference type="EnsemblPlants" id="evm.model.07.1239">
    <property type="protein sequence ID" value="cds.evm.model.07.1239"/>
    <property type="gene ID" value="evm.TU.07.1239"/>
</dbReference>
<dbReference type="AlphaFoldDB" id="A0A803Q1W0"/>
<dbReference type="PANTHER" id="PTHR31286:SF165">
    <property type="entry name" value="DUF4283 DOMAIN-CONTAINING PROTEIN"/>
    <property type="match status" value="1"/>
</dbReference>
<evidence type="ECO:0000313" key="3">
    <source>
        <dbReference type="EnsemblPlants" id="cds.evm.model.07.1239"/>
    </source>
</evidence>
<dbReference type="Gene3D" id="3.60.10.10">
    <property type="entry name" value="Endonuclease/exonuclease/phosphatase"/>
    <property type="match status" value="1"/>
</dbReference>
<reference evidence="3" key="2">
    <citation type="submission" date="2021-03" db="UniProtKB">
        <authorList>
            <consortium name="EnsemblPlants"/>
        </authorList>
    </citation>
    <scope>IDENTIFICATION</scope>
</reference>
<evidence type="ECO:0000259" key="1">
    <source>
        <dbReference type="Pfam" id="PF03372"/>
    </source>
</evidence>
<reference evidence="3" key="1">
    <citation type="submission" date="2018-11" db="EMBL/GenBank/DDBJ databases">
        <authorList>
            <person name="Grassa J C."/>
        </authorList>
    </citation>
    <scope>NUCLEOTIDE SEQUENCE [LARGE SCALE GENOMIC DNA]</scope>
</reference>
<dbReference type="PANTHER" id="PTHR31286">
    <property type="entry name" value="GLYCINE-RICH CELL WALL STRUCTURAL PROTEIN 1.8-LIKE"/>
    <property type="match status" value="1"/>
</dbReference>
<dbReference type="InterPro" id="IPR040256">
    <property type="entry name" value="At4g02000-like"/>
</dbReference>
<name>A0A803Q1W0_CANSA</name>
<accession>A0A803Q1W0</accession>